<protein>
    <submittedName>
        <fullName evidence="2">(Mediterranean fruit fly) hypothetical protein</fullName>
    </submittedName>
</protein>
<name>A0A811VED8_CERCA</name>
<gene>
    <name evidence="2" type="ORF">CCAP1982_LOCUS21431</name>
</gene>
<evidence type="ECO:0000256" key="1">
    <source>
        <dbReference type="SAM" id="Phobius"/>
    </source>
</evidence>
<sequence>MVAPKFFARVRKTDEITVLLVFNVTIPAIKSLQALSTIAVFVRVKSENKS</sequence>
<keyword evidence="3" id="KW-1185">Reference proteome</keyword>
<dbReference type="EMBL" id="CAJHJT010000056">
    <property type="protein sequence ID" value="CAD7013364.1"/>
    <property type="molecule type" value="Genomic_DNA"/>
</dbReference>
<dbReference type="Proteomes" id="UP000606786">
    <property type="component" value="Unassembled WGS sequence"/>
</dbReference>
<evidence type="ECO:0000313" key="2">
    <source>
        <dbReference type="EMBL" id="CAD7013364.1"/>
    </source>
</evidence>
<keyword evidence="1" id="KW-0812">Transmembrane</keyword>
<feature type="transmembrane region" description="Helical" evidence="1">
    <location>
        <begin position="20"/>
        <end position="42"/>
    </location>
</feature>
<comment type="caution">
    <text evidence="2">The sequence shown here is derived from an EMBL/GenBank/DDBJ whole genome shotgun (WGS) entry which is preliminary data.</text>
</comment>
<keyword evidence="1" id="KW-0472">Membrane</keyword>
<keyword evidence="1" id="KW-1133">Transmembrane helix</keyword>
<proteinExistence type="predicted"/>
<evidence type="ECO:0000313" key="3">
    <source>
        <dbReference type="Proteomes" id="UP000606786"/>
    </source>
</evidence>
<accession>A0A811VED8</accession>
<dbReference type="AlphaFoldDB" id="A0A811VED8"/>
<reference evidence="2" key="1">
    <citation type="submission" date="2020-11" db="EMBL/GenBank/DDBJ databases">
        <authorList>
            <person name="Whitehead M."/>
        </authorList>
    </citation>
    <scope>NUCLEOTIDE SEQUENCE</scope>
    <source>
        <strain evidence="2">EGII</strain>
    </source>
</reference>
<organism evidence="2 3">
    <name type="scientific">Ceratitis capitata</name>
    <name type="common">Mediterranean fruit fly</name>
    <name type="synonym">Tephritis capitata</name>
    <dbReference type="NCBI Taxonomy" id="7213"/>
    <lineage>
        <taxon>Eukaryota</taxon>
        <taxon>Metazoa</taxon>
        <taxon>Ecdysozoa</taxon>
        <taxon>Arthropoda</taxon>
        <taxon>Hexapoda</taxon>
        <taxon>Insecta</taxon>
        <taxon>Pterygota</taxon>
        <taxon>Neoptera</taxon>
        <taxon>Endopterygota</taxon>
        <taxon>Diptera</taxon>
        <taxon>Brachycera</taxon>
        <taxon>Muscomorpha</taxon>
        <taxon>Tephritoidea</taxon>
        <taxon>Tephritidae</taxon>
        <taxon>Ceratitis</taxon>
        <taxon>Ceratitis</taxon>
    </lineage>
</organism>